<dbReference type="Proteomes" id="UP000237105">
    <property type="component" value="Unassembled WGS sequence"/>
</dbReference>
<keyword evidence="3" id="KW-1185">Reference proteome</keyword>
<sequence>MVTTPDPIEVGASERGHYEGKKGTTHGKSRDVVTSLEARLSRLESNWAHW</sequence>
<organism evidence="2 3">
    <name type="scientific">Parasponia andersonii</name>
    <name type="common">Sponia andersonii</name>
    <dbReference type="NCBI Taxonomy" id="3476"/>
    <lineage>
        <taxon>Eukaryota</taxon>
        <taxon>Viridiplantae</taxon>
        <taxon>Streptophyta</taxon>
        <taxon>Embryophyta</taxon>
        <taxon>Tracheophyta</taxon>
        <taxon>Spermatophyta</taxon>
        <taxon>Magnoliopsida</taxon>
        <taxon>eudicotyledons</taxon>
        <taxon>Gunneridae</taxon>
        <taxon>Pentapetalae</taxon>
        <taxon>rosids</taxon>
        <taxon>fabids</taxon>
        <taxon>Rosales</taxon>
        <taxon>Cannabaceae</taxon>
        <taxon>Parasponia</taxon>
    </lineage>
</organism>
<feature type="non-terminal residue" evidence="2">
    <location>
        <position position="50"/>
    </location>
</feature>
<dbReference type="EMBL" id="JXTB01000035">
    <property type="protein sequence ID" value="PON73226.1"/>
    <property type="molecule type" value="Genomic_DNA"/>
</dbReference>
<evidence type="ECO:0000313" key="2">
    <source>
        <dbReference type="EMBL" id="PON73226.1"/>
    </source>
</evidence>
<comment type="caution">
    <text evidence="2">The sequence shown here is derived from an EMBL/GenBank/DDBJ whole genome shotgun (WGS) entry which is preliminary data.</text>
</comment>
<name>A0A2P5DIX5_PARAD</name>
<gene>
    <name evidence="2" type="ORF">PanWU01x14_060670</name>
</gene>
<reference evidence="3" key="1">
    <citation type="submission" date="2016-06" db="EMBL/GenBank/DDBJ databases">
        <title>Parallel loss of symbiosis genes in relatives of nitrogen-fixing non-legume Parasponia.</title>
        <authorList>
            <person name="Van Velzen R."/>
            <person name="Holmer R."/>
            <person name="Bu F."/>
            <person name="Rutten L."/>
            <person name="Van Zeijl A."/>
            <person name="Liu W."/>
            <person name="Santuari L."/>
            <person name="Cao Q."/>
            <person name="Sharma T."/>
            <person name="Shen D."/>
            <person name="Roswanjaya Y."/>
            <person name="Wardhani T."/>
            <person name="Kalhor M.S."/>
            <person name="Jansen J."/>
            <person name="Van den Hoogen J."/>
            <person name="Gungor B."/>
            <person name="Hartog M."/>
            <person name="Hontelez J."/>
            <person name="Verver J."/>
            <person name="Yang W.-C."/>
            <person name="Schijlen E."/>
            <person name="Repin R."/>
            <person name="Schilthuizen M."/>
            <person name="Schranz E."/>
            <person name="Heidstra R."/>
            <person name="Miyata K."/>
            <person name="Fedorova E."/>
            <person name="Kohlen W."/>
            <person name="Bisseling T."/>
            <person name="Smit S."/>
            <person name="Geurts R."/>
        </authorList>
    </citation>
    <scope>NUCLEOTIDE SEQUENCE [LARGE SCALE GENOMIC DNA]</scope>
    <source>
        <strain evidence="3">cv. WU1-14</strain>
    </source>
</reference>
<protein>
    <submittedName>
        <fullName evidence="2">Uncharacterized protein</fullName>
    </submittedName>
</protein>
<evidence type="ECO:0000256" key="1">
    <source>
        <dbReference type="SAM" id="MobiDB-lite"/>
    </source>
</evidence>
<evidence type="ECO:0000313" key="3">
    <source>
        <dbReference type="Proteomes" id="UP000237105"/>
    </source>
</evidence>
<proteinExistence type="predicted"/>
<feature type="region of interest" description="Disordered" evidence="1">
    <location>
        <begin position="1"/>
        <end position="30"/>
    </location>
</feature>
<dbReference type="AlphaFoldDB" id="A0A2P5DIX5"/>
<accession>A0A2P5DIX5</accession>
<feature type="compositionally biased region" description="Basic and acidic residues" evidence="1">
    <location>
        <begin position="12"/>
        <end position="22"/>
    </location>
</feature>